<comment type="similarity">
    <text evidence="2">Belongs to the MmpS family.</text>
</comment>
<dbReference type="EMBL" id="JACKVK010000015">
    <property type="protein sequence ID" value="MCV7424499.1"/>
    <property type="molecule type" value="Genomic_DNA"/>
</dbReference>
<dbReference type="AlphaFoldDB" id="A0A9X2Z8D4"/>
<protein>
    <recommendedName>
        <fullName evidence="9">MmpS family membrane protein</fullName>
    </recommendedName>
</protein>
<evidence type="ECO:0000256" key="5">
    <source>
        <dbReference type="ARBA" id="ARBA00022989"/>
    </source>
</evidence>
<dbReference type="Pfam" id="PF05423">
    <property type="entry name" value="Mycobact_memb"/>
    <property type="match status" value="1"/>
</dbReference>
<evidence type="ECO:0000256" key="2">
    <source>
        <dbReference type="ARBA" id="ARBA00007531"/>
    </source>
</evidence>
<accession>A0A9X2Z8D4</accession>
<name>A0A9X2Z8D4_9MYCO</name>
<evidence type="ECO:0000256" key="6">
    <source>
        <dbReference type="ARBA" id="ARBA00023136"/>
    </source>
</evidence>
<evidence type="ECO:0000313" key="7">
    <source>
        <dbReference type="EMBL" id="MCV7424499.1"/>
    </source>
</evidence>
<dbReference type="GO" id="GO:0005886">
    <property type="term" value="C:plasma membrane"/>
    <property type="evidence" value="ECO:0007669"/>
    <property type="project" value="UniProtKB-SubCell"/>
</dbReference>
<keyword evidence="8" id="KW-1185">Reference proteome</keyword>
<keyword evidence="5" id="KW-1133">Transmembrane helix</keyword>
<evidence type="ECO:0000256" key="3">
    <source>
        <dbReference type="ARBA" id="ARBA00022475"/>
    </source>
</evidence>
<dbReference type="Proteomes" id="UP001141629">
    <property type="component" value="Unassembled WGS sequence"/>
</dbReference>
<reference evidence="7" key="1">
    <citation type="submission" date="2020-07" db="EMBL/GenBank/DDBJ databases">
        <authorList>
            <person name="Pettersson B.M.F."/>
            <person name="Behra P.R.K."/>
            <person name="Ramesh M."/>
            <person name="Das S."/>
            <person name="Dasgupta S."/>
            <person name="Kirsebom L.A."/>
        </authorList>
    </citation>
    <scope>NUCLEOTIDE SEQUENCE</scope>
    <source>
        <strain evidence="7">DSM 44838</strain>
    </source>
</reference>
<sequence length="150" mass="15720">MLDEVQQDPLGGVEWFDGLVRNAQKDRSFDGRDGGKGQVVRLSDIPDLAVGHSPKPPSLGHQRPHTVAYEVDGTDGAAGTASYIDATGVSRAVDMRVPWTFVMASPELSFSSGVTASADGSALACRVVIDGAVRLQQQGPSVVDCQVPVS</sequence>
<keyword evidence="3" id="KW-1003">Cell membrane</keyword>
<evidence type="ECO:0000256" key="4">
    <source>
        <dbReference type="ARBA" id="ARBA00022692"/>
    </source>
</evidence>
<comment type="caution">
    <text evidence="7">The sequence shown here is derived from an EMBL/GenBank/DDBJ whole genome shotgun (WGS) entry which is preliminary data.</text>
</comment>
<organism evidence="7 8">
    <name type="scientific">Mycobacterium yunnanensis</name>
    <dbReference type="NCBI Taxonomy" id="368477"/>
    <lineage>
        <taxon>Bacteria</taxon>
        <taxon>Bacillati</taxon>
        <taxon>Actinomycetota</taxon>
        <taxon>Actinomycetes</taxon>
        <taxon>Mycobacteriales</taxon>
        <taxon>Mycobacteriaceae</taxon>
        <taxon>Mycobacterium</taxon>
    </lineage>
</organism>
<keyword evidence="4" id="KW-0812">Transmembrane</keyword>
<proteinExistence type="inferred from homology"/>
<evidence type="ECO:0000313" key="8">
    <source>
        <dbReference type="Proteomes" id="UP001141629"/>
    </source>
</evidence>
<evidence type="ECO:0000256" key="1">
    <source>
        <dbReference type="ARBA" id="ARBA00004236"/>
    </source>
</evidence>
<evidence type="ECO:0008006" key="9">
    <source>
        <dbReference type="Google" id="ProtNLM"/>
    </source>
</evidence>
<dbReference type="InterPro" id="IPR038468">
    <property type="entry name" value="MmpS_C"/>
</dbReference>
<gene>
    <name evidence="7" type="ORF">H7K45_28540</name>
</gene>
<dbReference type="Gene3D" id="2.60.40.2880">
    <property type="entry name" value="MmpS1-5, C-terminal soluble domain"/>
    <property type="match status" value="1"/>
</dbReference>
<comment type="subcellular location">
    <subcellularLocation>
        <location evidence="1">Cell membrane</location>
    </subcellularLocation>
</comment>
<dbReference type="InterPro" id="IPR008693">
    <property type="entry name" value="MmpS"/>
</dbReference>
<reference evidence="7" key="2">
    <citation type="journal article" date="2022" name="BMC Genomics">
        <title>Comparative genome analysis of mycobacteria focusing on tRNA and non-coding RNA.</title>
        <authorList>
            <person name="Behra P.R.K."/>
            <person name="Pettersson B.M.F."/>
            <person name="Ramesh M."/>
            <person name="Das S."/>
            <person name="Dasgupta S."/>
            <person name="Kirsebom L.A."/>
        </authorList>
    </citation>
    <scope>NUCLEOTIDE SEQUENCE</scope>
    <source>
        <strain evidence="7">DSM 44838</strain>
    </source>
</reference>
<keyword evidence="6" id="KW-0472">Membrane</keyword>